<keyword evidence="2" id="KW-0732">Signal</keyword>
<feature type="region of interest" description="Disordered" evidence="1">
    <location>
        <begin position="139"/>
        <end position="161"/>
    </location>
</feature>
<accession>A0A482XG06</accession>
<gene>
    <name evidence="3" type="ORF">LSTR_LSTR001916</name>
</gene>
<feature type="signal peptide" evidence="2">
    <location>
        <begin position="1"/>
        <end position="29"/>
    </location>
</feature>
<feature type="chain" id="PRO_5019722595" evidence="2">
    <location>
        <begin position="30"/>
        <end position="345"/>
    </location>
</feature>
<dbReference type="Proteomes" id="UP000291343">
    <property type="component" value="Unassembled WGS sequence"/>
</dbReference>
<organism evidence="3 4">
    <name type="scientific">Laodelphax striatellus</name>
    <name type="common">Small brown planthopper</name>
    <name type="synonym">Delphax striatella</name>
    <dbReference type="NCBI Taxonomy" id="195883"/>
    <lineage>
        <taxon>Eukaryota</taxon>
        <taxon>Metazoa</taxon>
        <taxon>Ecdysozoa</taxon>
        <taxon>Arthropoda</taxon>
        <taxon>Hexapoda</taxon>
        <taxon>Insecta</taxon>
        <taxon>Pterygota</taxon>
        <taxon>Neoptera</taxon>
        <taxon>Paraneoptera</taxon>
        <taxon>Hemiptera</taxon>
        <taxon>Auchenorrhyncha</taxon>
        <taxon>Fulgoroidea</taxon>
        <taxon>Delphacidae</taxon>
        <taxon>Criomorphinae</taxon>
        <taxon>Laodelphax</taxon>
    </lineage>
</organism>
<evidence type="ECO:0000256" key="2">
    <source>
        <dbReference type="SAM" id="SignalP"/>
    </source>
</evidence>
<dbReference type="InParanoid" id="A0A482XG06"/>
<keyword evidence="4" id="KW-1185">Reference proteome</keyword>
<comment type="caution">
    <text evidence="3">The sequence shown here is derived from an EMBL/GenBank/DDBJ whole genome shotgun (WGS) entry which is preliminary data.</text>
</comment>
<reference evidence="3 4" key="1">
    <citation type="journal article" date="2017" name="Gigascience">
        <title>Genome sequence of the small brown planthopper, Laodelphax striatellus.</title>
        <authorList>
            <person name="Zhu J."/>
            <person name="Jiang F."/>
            <person name="Wang X."/>
            <person name="Yang P."/>
            <person name="Bao Y."/>
            <person name="Zhao W."/>
            <person name="Wang W."/>
            <person name="Lu H."/>
            <person name="Wang Q."/>
            <person name="Cui N."/>
            <person name="Li J."/>
            <person name="Chen X."/>
            <person name="Luo L."/>
            <person name="Yu J."/>
            <person name="Kang L."/>
            <person name="Cui F."/>
        </authorList>
    </citation>
    <scope>NUCLEOTIDE SEQUENCE [LARGE SCALE GENOMIC DNA]</scope>
    <source>
        <strain evidence="3">Lst14</strain>
    </source>
</reference>
<evidence type="ECO:0000256" key="1">
    <source>
        <dbReference type="SAM" id="MobiDB-lite"/>
    </source>
</evidence>
<sequence>MVGMIVSSKMAGFKLFVFTILLASTLISAVPHHRIAEEASILDDEIQKDTLSQQLIRTKKSVDSSEVEDVAEKKVNNEIKKKSSQGASALWAQTTLNDVEMDRQKNEEVKGDVDRSRRQYCGSRAYPIDGTLMSSYYVPQEEDSSSSSSMRSASTDDAQLESSLGNSAYSSKTFSLHQSLLPLVHQPITHGVDEALPIYKPVKQVVQQVIQPIQPVIQPVVHPVQHVIQPVYQQIEPIVKPPVYQPIYQTPMHLPAIHQSLPSIHQQHPLFQHPLPMIPTHLHTPLCPCPTQHLLGASRSADAGSRLIQDQSQDSQQLQSIALYRDASQDGSSINAESSFVANIS</sequence>
<evidence type="ECO:0000313" key="3">
    <source>
        <dbReference type="EMBL" id="RZF44955.1"/>
    </source>
</evidence>
<dbReference type="AlphaFoldDB" id="A0A482XG06"/>
<dbReference type="EMBL" id="QKKF02010000">
    <property type="protein sequence ID" value="RZF44955.1"/>
    <property type="molecule type" value="Genomic_DNA"/>
</dbReference>
<protein>
    <submittedName>
        <fullName evidence="3">Uncharacterized protein</fullName>
    </submittedName>
</protein>
<evidence type="ECO:0000313" key="4">
    <source>
        <dbReference type="Proteomes" id="UP000291343"/>
    </source>
</evidence>
<proteinExistence type="predicted"/>
<name>A0A482XG06_LAOST</name>